<evidence type="ECO:0000256" key="2">
    <source>
        <dbReference type="SAM" id="SignalP"/>
    </source>
</evidence>
<organism evidence="4 5">
    <name type="scientific">Purpureocillium lilacinum</name>
    <name type="common">Paecilomyces lilacinus</name>
    <dbReference type="NCBI Taxonomy" id="33203"/>
    <lineage>
        <taxon>Eukaryota</taxon>
        <taxon>Fungi</taxon>
        <taxon>Dikarya</taxon>
        <taxon>Ascomycota</taxon>
        <taxon>Pezizomycotina</taxon>
        <taxon>Sordariomycetes</taxon>
        <taxon>Hypocreomycetidae</taxon>
        <taxon>Hypocreales</taxon>
        <taxon>Ophiocordycipitaceae</taxon>
        <taxon>Purpureocillium</taxon>
    </lineage>
</organism>
<evidence type="ECO:0000313" key="5">
    <source>
        <dbReference type="Proteomes" id="UP000245956"/>
    </source>
</evidence>
<evidence type="ECO:0000259" key="3">
    <source>
        <dbReference type="Pfam" id="PF06985"/>
    </source>
</evidence>
<evidence type="ECO:0000313" key="4">
    <source>
        <dbReference type="EMBL" id="PWI72621.1"/>
    </source>
</evidence>
<keyword evidence="2" id="KW-0732">Signal</keyword>
<comment type="caution">
    <text evidence="4">The sequence shown here is derived from an EMBL/GenBank/DDBJ whole genome shotgun (WGS) entry which is preliminary data.</text>
</comment>
<evidence type="ECO:0000256" key="1">
    <source>
        <dbReference type="SAM" id="MobiDB-lite"/>
    </source>
</evidence>
<dbReference type="EMBL" id="LCWV01000006">
    <property type="protein sequence ID" value="PWI72621.1"/>
    <property type="molecule type" value="Genomic_DNA"/>
</dbReference>
<dbReference type="Pfam" id="PF06985">
    <property type="entry name" value="HET"/>
    <property type="match status" value="1"/>
</dbReference>
<dbReference type="Proteomes" id="UP000245956">
    <property type="component" value="Unassembled WGS sequence"/>
</dbReference>
<feature type="domain" description="Heterokaryon incompatibility" evidence="3">
    <location>
        <begin position="938"/>
        <end position="1091"/>
    </location>
</feature>
<reference evidence="4 5" key="1">
    <citation type="journal article" date="2016" name="Front. Microbiol.">
        <title>Genome and transcriptome sequences reveal the specific parasitism of the nematophagous Purpureocillium lilacinum 36-1.</title>
        <authorList>
            <person name="Xie J."/>
            <person name="Li S."/>
            <person name="Mo C."/>
            <person name="Xiao X."/>
            <person name="Peng D."/>
            <person name="Wang G."/>
            <person name="Xiao Y."/>
        </authorList>
    </citation>
    <scope>NUCLEOTIDE SEQUENCE [LARGE SCALE GENOMIC DNA]</scope>
    <source>
        <strain evidence="4 5">36-1</strain>
    </source>
</reference>
<dbReference type="InterPro" id="IPR010730">
    <property type="entry name" value="HET"/>
</dbReference>
<protein>
    <recommendedName>
        <fullName evidence="3">Heterokaryon incompatibility domain-containing protein</fullName>
    </recommendedName>
</protein>
<feature type="region of interest" description="Disordered" evidence="1">
    <location>
        <begin position="555"/>
        <end position="582"/>
    </location>
</feature>
<accession>A0A2U3EDM1</accession>
<name>A0A2U3EDM1_PURLI</name>
<feature type="signal peptide" evidence="2">
    <location>
        <begin position="1"/>
        <end position="26"/>
    </location>
</feature>
<dbReference type="Gene3D" id="3.90.210.10">
    <property type="entry name" value="Heat-Labile Enterotoxin, subunit A"/>
    <property type="match status" value="1"/>
</dbReference>
<gene>
    <name evidence="4" type="ORF">PCL_11244</name>
</gene>
<feature type="chain" id="PRO_5015595039" description="Heterokaryon incompatibility domain-containing protein" evidence="2">
    <location>
        <begin position="27"/>
        <end position="1378"/>
    </location>
</feature>
<dbReference type="PANTHER" id="PTHR33112">
    <property type="entry name" value="DOMAIN PROTEIN, PUTATIVE-RELATED"/>
    <property type="match status" value="1"/>
</dbReference>
<dbReference type="PANTHER" id="PTHR33112:SF10">
    <property type="entry name" value="TOL"/>
    <property type="match status" value="1"/>
</dbReference>
<sequence length="1378" mass="153375">MLGSLKVVAGLLAYTALLPSLGKVDATPLLEQRAPPVFNLGMQSNVTLVYYNDYTSGRSGSALSPTAEVPVRAPAAVRQVGGIQYFGDDPSEPQYLIVSEDLDSTWLASRILDRIGFVYELAPGPHTVATNDDGFYYVVGGIVWSQIRRFAFTDGTESSSQSLSWTVNTDYDRRWEQFGPRVPQPLLWGDQGHEEQLSRLHMAGFDSRAVYRLYMQELTSSRNTDASDDQRVVLRELLDWDPDLEPDLPRLITLALMAIDWTTVKIPERLQKKLLGGLPTGDECGQVVREVFRDDSSEASSTTCEALVEKAHDFNRKPAERVGIVYAHEPVAGPSTSQGNPAYVNTAEARQNVCDVKRKHDEKYIKGEVKRLRAQPTSGSAVSRTLQSQIEQRICGATAAQCEDELALRFSKDTDSLVGHLADLDTETQGTCAEARSSCRDNVAEAFDQNGASILPHLLDVEEAQHRRCTEVAAEVARIERQIGHDGTISERQVEDFLLQAANNSVSAEAVMESIDAGLESFRSSFPELFDLMRTNFPALFQALRDAHIDGIEMPSCGANTQSPSKRQEPGTKSKVHTHRAQLRERSCRRLEALRLYRKGLTGWEGPCLAINKLQVTLSMGIGARSGLYGTKDTIFVGVGESPALEQVLDDPWGFSKATKKIDLKWAFGSENVALHKIRLVRLYAQENPSWACSQPMRGSHDENLRRQRPLVCAIAWGAPRPVRAAVELRSISLAFLLAVDRSHESGRDAQKASRVLRENGATLAKSALRCPMCALVMEALFPRARHRDDPSTHGVDALSADAIMVHPKVDPRSLSFPGPPRDGAYLTGFVVTGRLEDSKELLSGKIRLYTDSSCPAGSNARCDILGRPQLSAPDCPDAFALLKRWLQACRQCHGACSTRLSGESIAESAAPPLPTRVLVISDGVVRLVDTEGLTGRYVTLSHCWGPSQKRPLRTTTDNYESHRHEIPWESLPRTFQDAITVARETRFDYIWIDSLCIIQDDQRDWLLESGRMGPVYEMADLTISACHAPDSSQGLFVPRTCRNPAVELPGFFGPLETAQGKVYASVRRETVQDTFPEYGPLNRRAWSTQEWLLSRRMVFYTNGTIMWSCKSITERENGERCFNISRNTRWKTVVEHYSERLLTFPTDKLIALEGLRKEVQKKTGYTFANGIWLESLPDQLLWHVTEQVHFSDAVDPLGLPTWTWAHIPTGVRFLPMHGAKSLCESVSLSQDSRAVVVKARLRRVAMIKPDLGQGSEDDGTFGAIAADVNATRAKNTHSLATFIYDETSRPVGWVVYDEATSRAAPTRDFCVQLMGRVSRRDEKAEQRKGRAISSKFREYWILIVRPLSGGGYIRVGAGKTYGQRWWEGEHAQPVLLR</sequence>
<proteinExistence type="predicted"/>